<dbReference type="InterPro" id="IPR000387">
    <property type="entry name" value="Tyr_Pase_dom"/>
</dbReference>
<dbReference type="RefSeq" id="WP_407048175.1">
    <property type="nucleotide sequence ID" value="NZ_CP158568.1"/>
</dbReference>
<dbReference type="GO" id="GO:0004725">
    <property type="term" value="F:protein tyrosine phosphatase activity"/>
    <property type="evidence" value="ECO:0007669"/>
    <property type="project" value="InterPro"/>
</dbReference>
<reference evidence="2" key="1">
    <citation type="submission" date="2024-06" db="EMBL/GenBank/DDBJ databases">
        <title>Methylostella associata gen. nov., sp. nov., a novel Ancalomicrobiaceae-affiliated facultatively methylotrophic bacteria that feed on methanotrophs of the genus Methylococcus.</title>
        <authorList>
            <person name="Saltykova V."/>
            <person name="Danilova O.V."/>
            <person name="Oshkin I.Y."/>
            <person name="Belova S.E."/>
            <person name="Pimenov N.V."/>
            <person name="Dedysh S.N."/>
        </authorList>
    </citation>
    <scope>NUCLEOTIDE SEQUENCE</scope>
    <source>
        <strain evidence="2">S20</strain>
    </source>
</reference>
<sequence length="177" mass="18857">MPAIHVCPLSRLADTVDRVGASHLATLINAGTPVPRPAAISPENHLFLGFNDITEPVEGLVPPSAAHVAAFIDFVQAWDRSRPMVIHCWAGISRSTAGAFIAACVMDPDRPEHDIADEIRRRSPSATPNLRLVRFADDHLGRGGRMVAAIEAIGRGCDAFEGVPFTIAAPVRAAVGR</sequence>
<dbReference type="AlphaFoldDB" id="A0AAU7X7M3"/>
<dbReference type="InterPro" id="IPR000242">
    <property type="entry name" value="PTP_cat"/>
</dbReference>
<evidence type="ECO:0000313" key="2">
    <source>
        <dbReference type="EMBL" id="XBY43073.1"/>
    </source>
</evidence>
<dbReference type="KEGG" id="mflg:ABS361_13270"/>
<name>A0AAU7X7M3_9HYPH</name>
<evidence type="ECO:0000259" key="1">
    <source>
        <dbReference type="PROSITE" id="PS50056"/>
    </source>
</evidence>
<dbReference type="PROSITE" id="PS50056">
    <property type="entry name" value="TYR_PHOSPHATASE_2"/>
    <property type="match status" value="1"/>
</dbReference>
<gene>
    <name evidence="2" type="ORF">ABS361_13270</name>
</gene>
<protein>
    <submittedName>
        <fullName evidence="2">Tyrosine phosphatase family protein</fullName>
    </submittedName>
</protein>
<proteinExistence type="predicted"/>
<dbReference type="Gene3D" id="3.90.190.10">
    <property type="entry name" value="Protein tyrosine phosphatase superfamily"/>
    <property type="match status" value="1"/>
</dbReference>
<dbReference type="SUPFAM" id="SSF52799">
    <property type="entry name" value="(Phosphotyrosine protein) phosphatases II"/>
    <property type="match status" value="1"/>
</dbReference>
<feature type="domain" description="Tyrosine specific protein phosphatases" evidence="1">
    <location>
        <begin position="69"/>
        <end position="95"/>
    </location>
</feature>
<accession>A0AAU7X7M3</accession>
<dbReference type="InterPro" id="IPR029021">
    <property type="entry name" value="Prot-tyrosine_phosphatase-like"/>
</dbReference>
<dbReference type="EMBL" id="CP158568">
    <property type="protein sequence ID" value="XBY43073.1"/>
    <property type="molecule type" value="Genomic_DNA"/>
</dbReference>
<organism evidence="2">
    <name type="scientific">Methyloraptor flagellatus</name>
    <dbReference type="NCBI Taxonomy" id="3162530"/>
    <lineage>
        <taxon>Bacteria</taxon>
        <taxon>Pseudomonadati</taxon>
        <taxon>Pseudomonadota</taxon>
        <taxon>Alphaproteobacteria</taxon>
        <taxon>Hyphomicrobiales</taxon>
        <taxon>Ancalomicrobiaceae</taxon>
        <taxon>Methyloraptor</taxon>
    </lineage>
</organism>
<dbReference type="Pfam" id="PF00102">
    <property type="entry name" value="Y_phosphatase"/>
    <property type="match status" value="1"/>
</dbReference>